<evidence type="ECO:0000313" key="2">
    <source>
        <dbReference type="EMBL" id="MPC42403.1"/>
    </source>
</evidence>
<feature type="compositionally biased region" description="Low complexity" evidence="1">
    <location>
        <begin position="17"/>
        <end position="32"/>
    </location>
</feature>
<feature type="region of interest" description="Disordered" evidence="1">
    <location>
        <begin position="1"/>
        <end position="47"/>
    </location>
</feature>
<gene>
    <name evidence="2" type="ORF">E2C01_036024</name>
</gene>
<name>A0A5B7FBB5_PORTR</name>
<proteinExistence type="predicted"/>
<keyword evidence="3" id="KW-1185">Reference proteome</keyword>
<dbReference type="EMBL" id="VSRR010005423">
    <property type="protein sequence ID" value="MPC42403.1"/>
    <property type="molecule type" value="Genomic_DNA"/>
</dbReference>
<feature type="compositionally biased region" description="Polar residues" evidence="1">
    <location>
        <begin position="1"/>
        <end position="11"/>
    </location>
</feature>
<evidence type="ECO:0000313" key="3">
    <source>
        <dbReference type="Proteomes" id="UP000324222"/>
    </source>
</evidence>
<sequence>MPPRRTLSTPPLCNHWPAPTAMHPRTRTPTARPRGRQCGVSPVPEGGRGTLVVGDGGEQQCSAFETADKYTFFPRLIFWS</sequence>
<dbReference type="Proteomes" id="UP000324222">
    <property type="component" value="Unassembled WGS sequence"/>
</dbReference>
<comment type="caution">
    <text evidence="2">The sequence shown here is derived from an EMBL/GenBank/DDBJ whole genome shotgun (WGS) entry which is preliminary data.</text>
</comment>
<accession>A0A5B7FBB5</accession>
<evidence type="ECO:0000256" key="1">
    <source>
        <dbReference type="SAM" id="MobiDB-lite"/>
    </source>
</evidence>
<protein>
    <submittedName>
        <fullName evidence="2">Uncharacterized protein</fullName>
    </submittedName>
</protein>
<organism evidence="2 3">
    <name type="scientific">Portunus trituberculatus</name>
    <name type="common">Swimming crab</name>
    <name type="synonym">Neptunus trituberculatus</name>
    <dbReference type="NCBI Taxonomy" id="210409"/>
    <lineage>
        <taxon>Eukaryota</taxon>
        <taxon>Metazoa</taxon>
        <taxon>Ecdysozoa</taxon>
        <taxon>Arthropoda</taxon>
        <taxon>Crustacea</taxon>
        <taxon>Multicrustacea</taxon>
        <taxon>Malacostraca</taxon>
        <taxon>Eumalacostraca</taxon>
        <taxon>Eucarida</taxon>
        <taxon>Decapoda</taxon>
        <taxon>Pleocyemata</taxon>
        <taxon>Brachyura</taxon>
        <taxon>Eubrachyura</taxon>
        <taxon>Portunoidea</taxon>
        <taxon>Portunidae</taxon>
        <taxon>Portuninae</taxon>
        <taxon>Portunus</taxon>
    </lineage>
</organism>
<reference evidence="2 3" key="1">
    <citation type="submission" date="2019-05" db="EMBL/GenBank/DDBJ databases">
        <title>Another draft genome of Portunus trituberculatus and its Hox gene families provides insights of decapod evolution.</title>
        <authorList>
            <person name="Jeong J.-H."/>
            <person name="Song I."/>
            <person name="Kim S."/>
            <person name="Choi T."/>
            <person name="Kim D."/>
            <person name="Ryu S."/>
            <person name="Kim W."/>
        </authorList>
    </citation>
    <scope>NUCLEOTIDE SEQUENCE [LARGE SCALE GENOMIC DNA]</scope>
    <source>
        <tissue evidence="2">Muscle</tissue>
    </source>
</reference>
<dbReference type="AlphaFoldDB" id="A0A5B7FBB5"/>